<evidence type="ECO:0000256" key="1">
    <source>
        <dbReference type="ARBA" id="ARBA00004141"/>
    </source>
</evidence>
<keyword evidence="4 6" id="KW-0472">Membrane</keyword>
<dbReference type="Proteomes" id="UP000308978">
    <property type="component" value="Unassembled WGS sequence"/>
</dbReference>
<keyword evidence="3 6" id="KW-1133">Transmembrane helix</keyword>
<evidence type="ECO:0000313" key="8">
    <source>
        <dbReference type="Proteomes" id="UP000308978"/>
    </source>
</evidence>
<dbReference type="RefSeq" id="WP_136435194.1">
    <property type="nucleotide sequence ID" value="NZ_SSTJ01000012.1"/>
</dbReference>
<protein>
    <submittedName>
        <fullName evidence="7">Chloride channel protein</fullName>
    </submittedName>
</protein>
<feature type="transmembrane region" description="Helical" evidence="6">
    <location>
        <begin position="229"/>
        <end position="249"/>
    </location>
</feature>
<dbReference type="PANTHER" id="PTHR43427:SF12">
    <property type="entry name" value="CHLORIDE TRANSPORTER"/>
    <property type="match status" value="1"/>
</dbReference>
<evidence type="ECO:0000256" key="5">
    <source>
        <dbReference type="SAM" id="MobiDB-lite"/>
    </source>
</evidence>
<feature type="transmembrane region" description="Helical" evidence="6">
    <location>
        <begin position="331"/>
        <end position="357"/>
    </location>
</feature>
<evidence type="ECO:0000256" key="4">
    <source>
        <dbReference type="ARBA" id="ARBA00023136"/>
    </source>
</evidence>
<dbReference type="Gene3D" id="1.10.3080.10">
    <property type="entry name" value="Clc chloride channel"/>
    <property type="match status" value="1"/>
</dbReference>
<keyword evidence="2 6" id="KW-0812">Transmembrane</keyword>
<evidence type="ECO:0000256" key="2">
    <source>
        <dbReference type="ARBA" id="ARBA00022692"/>
    </source>
</evidence>
<sequence length="477" mass="49098">MGVLNGRQVLRHGIFAVAMGAVGAAASIVLCLVANAAFGLTERAPWLLFCLPLLAAASLALYRWHGVALNTTTRLVARCIRSDEHLSAWLAPDILAGTALSLLGGASVGKEAGALQMGASLGQLVGRPFRLRSVYRADDERGRGSVGMNAYAASMGMACAFSALFFAPLGSAAFVVELTGYRREVVRHLPTILLGCAVAWAVATAVGIGDVIPPVALPGLSWPVVGDCVLVGAVAGLAGGLFGGAVDHVQRATEHLRRNYYLWAILGAALFVGLVVLCGWQAFEGAGGSLLAAALDGRAGSWDFAVKALLTVICLGFWLRGGEIMPTFTIGALLGASCTVMTGGDAALSAAAGLAAFFCTMSRCPLAAFLMACEIFGFAGAPLFALAVGTAYLVGRGEGYYALGATSFVRDLAHRHRGSRSGHPGSTAPVAVTPDRGSQPTGEGCARDIVDKIVDASRSDAAAVEDELEMRSDKAAK</sequence>
<dbReference type="GO" id="GO:0016020">
    <property type="term" value="C:membrane"/>
    <property type="evidence" value="ECO:0007669"/>
    <property type="project" value="UniProtKB-SubCell"/>
</dbReference>
<dbReference type="GO" id="GO:0015108">
    <property type="term" value="F:chloride transmembrane transporter activity"/>
    <property type="evidence" value="ECO:0007669"/>
    <property type="project" value="InterPro"/>
</dbReference>
<proteinExistence type="predicted"/>
<dbReference type="SUPFAM" id="SSF81340">
    <property type="entry name" value="Clc chloride channel"/>
    <property type="match status" value="1"/>
</dbReference>
<reference evidence="7 8" key="1">
    <citation type="submission" date="2019-04" db="EMBL/GenBank/DDBJ databases">
        <title>Microbes associate with the intestines of laboratory mice.</title>
        <authorList>
            <person name="Navarre W."/>
            <person name="Wong E."/>
            <person name="Huang K.C."/>
            <person name="Tropini C."/>
            <person name="Ng K."/>
            <person name="Yu B."/>
        </authorList>
    </citation>
    <scope>NUCLEOTIDE SEQUENCE [LARGE SCALE GENOMIC DNA]</scope>
    <source>
        <strain evidence="7 8">NM80_B27</strain>
    </source>
</reference>
<dbReference type="InterPro" id="IPR014743">
    <property type="entry name" value="Cl-channel_core"/>
</dbReference>
<feature type="transmembrane region" description="Helical" evidence="6">
    <location>
        <begin position="261"/>
        <end position="282"/>
    </location>
</feature>
<evidence type="ECO:0000256" key="3">
    <source>
        <dbReference type="ARBA" id="ARBA00022989"/>
    </source>
</evidence>
<feature type="transmembrane region" description="Helical" evidence="6">
    <location>
        <begin position="44"/>
        <end position="65"/>
    </location>
</feature>
<comment type="caution">
    <text evidence="7">The sequence shown here is derived from an EMBL/GenBank/DDBJ whole genome shotgun (WGS) entry which is preliminary data.</text>
</comment>
<feature type="region of interest" description="Disordered" evidence="5">
    <location>
        <begin position="416"/>
        <end position="444"/>
    </location>
</feature>
<dbReference type="InterPro" id="IPR050368">
    <property type="entry name" value="ClC-type_chloride_channel"/>
</dbReference>
<feature type="transmembrane region" description="Helical" evidence="6">
    <location>
        <begin position="86"/>
        <end position="108"/>
    </location>
</feature>
<name>A0A4S4FZX4_9ACTN</name>
<feature type="transmembrane region" description="Helical" evidence="6">
    <location>
        <begin position="302"/>
        <end position="319"/>
    </location>
</feature>
<accession>A0A4S4FZX4</accession>
<dbReference type="AlphaFoldDB" id="A0A4S4FZX4"/>
<comment type="subcellular location">
    <subcellularLocation>
        <location evidence="1">Membrane</location>
        <topology evidence="1">Multi-pass membrane protein</topology>
    </subcellularLocation>
</comment>
<dbReference type="PRINTS" id="PR00762">
    <property type="entry name" value="CLCHANNEL"/>
</dbReference>
<evidence type="ECO:0000256" key="6">
    <source>
        <dbReference type="SAM" id="Phobius"/>
    </source>
</evidence>
<dbReference type="InterPro" id="IPR001807">
    <property type="entry name" value="ClC"/>
</dbReference>
<evidence type="ECO:0000313" key="7">
    <source>
        <dbReference type="EMBL" id="THG36699.1"/>
    </source>
</evidence>
<feature type="transmembrane region" description="Helical" evidence="6">
    <location>
        <begin position="188"/>
        <end position="209"/>
    </location>
</feature>
<feature type="transmembrane region" description="Helical" evidence="6">
    <location>
        <begin position="369"/>
        <end position="394"/>
    </location>
</feature>
<dbReference type="EMBL" id="SSTJ01000012">
    <property type="protein sequence ID" value="THG36699.1"/>
    <property type="molecule type" value="Genomic_DNA"/>
</dbReference>
<organism evidence="7 8">
    <name type="scientific">Adlercreutzia caecimuris</name>
    <dbReference type="NCBI Taxonomy" id="671266"/>
    <lineage>
        <taxon>Bacteria</taxon>
        <taxon>Bacillati</taxon>
        <taxon>Actinomycetota</taxon>
        <taxon>Coriobacteriia</taxon>
        <taxon>Eggerthellales</taxon>
        <taxon>Eggerthellaceae</taxon>
        <taxon>Adlercreutzia</taxon>
    </lineage>
</organism>
<gene>
    <name evidence="7" type="ORF">E5986_08855</name>
</gene>
<dbReference type="Pfam" id="PF00654">
    <property type="entry name" value="Voltage_CLC"/>
    <property type="match status" value="1"/>
</dbReference>
<feature type="transmembrane region" description="Helical" evidence="6">
    <location>
        <begin position="150"/>
        <end position="176"/>
    </location>
</feature>
<feature type="transmembrane region" description="Helical" evidence="6">
    <location>
        <begin position="12"/>
        <end position="38"/>
    </location>
</feature>
<dbReference type="PANTHER" id="PTHR43427">
    <property type="entry name" value="CHLORIDE CHANNEL PROTEIN CLC-E"/>
    <property type="match status" value="1"/>
</dbReference>